<accession>A0A4Z1F9H6</accession>
<dbReference type="Proteomes" id="UP000297910">
    <property type="component" value="Unassembled WGS sequence"/>
</dbReference>
<dbReference type="InterPro" id="IPR045518">
    <property type="entry name" value="2EXR"/>
</dbReference>
<dbReference type="EMBL" id="PQXI01000318">
    <property type="protein sequence ID" value="TGO20240.1"/>
    <property type="molecule type" value="Genomic_DNA"/>
</dbReference>
<evidence type="ECO:0000313" key="3">
    <source>
        <dbReference type="EMBL" id="TGO20240.1"/>
    </source>
</evidence>
<dbReference type="Pfam" id="PF20150">
    <property type="entry name" value="2EXR"/>
    <property type="match status" value="1"/>
</dbReference>
<feature type="compositionally biased region" description="Acidic residues" evidence="1">
    <location>
        <begin position="329"/>
        <end position="360"/>
    </location>
</feature>
<feature type="compositionally biased region" description="Basic and acidic residues" evidence="1">
    <location>
        <begin position="301"/>
        <end position="322"/>
    </location>
</feature>
<evidence type="ECO:0000313" key="4">
    <source>
        <dbReference type="Proteomes" id="UP000297910"/>
    </source>
</evidence>
<reference evidence="3 4" key="1">
    <citation type="submission" date="2017-12" db="EMBL/GenBank/DDBJ databases">
        <title>Comparative genomics of Botrytis spp.</title>
        <authorList>
            <person name="Valero-Jimenez C.A."/>
            <person name="Tapia P."/>
            <person name="Veloso J."/>
            <person name="Silva-Moreno E."/>
            <person name="Staats M."/>
            <person name="Valdes J.H."/>
            <person name="Van Kan J.A.L."/>
        </authorList>
    </citation>
    <scope>NUCLEOTIDE SEQUENCE [LARGE SCALE GENOMIC DNA]</scope>
    <source>
        <strain evidence="3 4">Bp0003</strain>
    </source>
</reference>
<feature type="domain" description="2EXR" evidence="2">
    <location>
        <begin position="42"/>
        <end position="135"/>
    </location>
</feature>
<proteinExistence type="predicted"/>
<evidence type="ECO:0000256" key="1">
    <source>
        <dbReference type="SAM" id="MobiDB-lite"/>
    </source>
</evidence>
<keyword evidence="4" id="KW-1185">Reference proteome</keyword>
<dbReference type="AlphaFoldDB" id="A0A4Z1F9H6"/>
<organism evidence="3 4">
    <name type="scientific">Botrytis paeoniae</name>
    <dbReference type="NCBI Taxonomy" id="278948"/>
    <lineage>
        <taxon>Eukaryota</taxon>
        <taxon>Fungi</taxon>
        <taxon>Dikarya</taxon>
        <taxon>Ascomycota</taxon>
        <taxon>Pezizomycotina</taxon>
        <taxon>Leotiomycetes</taxon>
        <taxon>Helotiales</taxon>
        <taxon>Sclerotiniaceae</taxon>
        <taxon>Botrytis</taxon>
    </lineage>
</organism>
<protein>
    <recommendedName>
        <fullName evidence="2">2EXR domain-containing protein</fullName>
    </recommendedName>
</protein>
<comment type="caution">
    <text evidence="3">The sequence shown here is derived from an EMBL/GenBank/DDBJ whole genome shotgun (WGS) entry which is preliminary data.</text>
</comment>
<sequence>MEQMNPSARINRTITNLDEKPRANDKSAACHISDAPKQQGIHLPNEILDLIWSYTDVAEPRNITVRCKKVGESFELWSNEPYSIALRVCRQSRQWFKDQHRNKRCNVASLVQIGGYIGPLKPLKNLWFNPLIDRIFPIIEGDWSDEAFITMCDAMQATKVAKVAVSDCSHESALYSPWAAYYRLSNIDNWSLSFKETIIYTAKNNINENRQLKLVEWKDGNVKLDMLQEKRRRIQINYKAMPTFKKVCESYADQKIADIQANFEGNIAKKVSNLPIWLYQNKEDWEGLKLQIMVDAGTLDRQEEYSDNKSSDSSDDKDDRDSGYAYSQNDDEVASEEDEDGKPEEDEGITDENSDDDIDD</sequence>
<evidence type="ECO:0000259" key="2">
    <source>
        <dbReference type="Pfam" id="PF20150"/>
    </source>
</evidence>
<name>A0A4Z1F9H6_9HELO</name>
<gene>
    <name evidence="3" type="ORF">BPAE_0320g00080</name>
</gene>
<feature type="region of interest" description="Disordered" evidence="1">
    <location>
        <begin position="301"/>
        <end position="360"/>
    </location>
</feature>